<comment type="caution">
    <text evidence="2">The sequence shown here is derived from an EMBL/GenBank/DDBJ whole genome shotgun (WGS) entry which is preliminary data.</text>
</comment>
<keyword evidence="1" id="KW-0812">Transmembrane</keyword>
<sequence>MAGEADKAKISVDQRVTNLINRYSVIGGVVVALIGAGWTLYTWDEVAVRESQKPFLEKQLQYYIEASKVAAKLTILPLQSPAGAAPEETWDWAKQRFWELHWGELVVFEDKDVRVAMAQFGRQVTEVEKCRPRPEECLDAQARLKSLSLELSRAIRASIQSGWGYNLPSAN</sequence>
<evidence type="ECO:0000313" key="3">
    <source>
        <dbReference type="Proteomes" id="UP000321058"/>
    </source>
</evidence>
<keyword evidence="3" id="KW-1185">Reference proteome</keyword>
<reference evidence="2 3" key="1">
    <citation type="submission" date="2019-07" db="EMBL/GenBank/DDBJ databases">
        <title>Whole genome shotgun sequence of Reyranella soli NBRC 108950.</title>
        <authorList>
            <person name="Hosoyama A."/>
            <person name="Uohara A."/>
            <person name="Ohji S."/>
            <person name="Ichikawa N."/>
        </authorList>
    </citation>
    <scope>NUCLEOTIDE SEQUENCE [LARGE SCALE GENOMIC DNA]</scope>
    <source>
        <strain evidence="2 3">NBRC 108950</strain>
    </source>
</reference>
<keyword evidence="1" id="KW-0472">Membrane</keyword>
<dbReference type="OrthoDB" id="7064750at2"/>
<feature type="transmembrane region" description="Helical" evidence="1">
    <location>
        <begin position="23"/>
        <end position="43"/>
    </location>
</feature>
<keyword evidence="1" id="KW-1133">Transmembrane helix</keyword>
<accession>A0A512N2T2</accession>
<gene>
    <name evidence="2" type="ORF">RSO01_04640</name>
</gene>
<proteinExistence type="predicted"/>
<evidence type="ECO:0000313" key="2">
    <source>
        <dbReference type="EMBL" id="GEP53298.1"/>
    </source>
</evidence>
<dbReference type="AlphaFoldDB" id="A0A512N2T2"/>
<name>A0A512N2T2_9HYPH</name>
<dbReference type="EMBL" id="BKAJ01000007">
    <property type="protein sequence ID" value="GEP53298.1"/>
    <property type="molecule type" value="Genomic_DNA"/>
</dbReference>
<dbReference type="Proteomes" id="UP000321058">
    <property type="component" value="Unassembled WGS sequence"/>
</dbReference>
<dbReference type="RefSeq" id="WP_147145785.1">
    <property type="nucleotide sequence ID" value="NZ_BKAJ01000007.1"/>
</dbReference>
<organism evidence="2 3">
    <name type="scientific">Reyranella soli</name>
    <dbReference type="NCBI Taxonomy" id="1230389"/>
    <lineage>
        <taxon>Bacteria</taxon>
        <taxon>Pseudomonadati</taxon>
        <taxon>Pseudomonadota</taxon>
        <taxon>Alphaproteobacteria</taxon>
        <taxon>Hyphomicrobiales</taxon>
        <taxon>Reyranellaceae</taxon>
        <taxon>Reyranella</taxon>
    </lineage>
</organism>
<protein>
    <submittedName>
        <fullName evidence="2">Uncharacterized protein</fullName>
    </submittedName>
</protein>
<evidence type="ECO:0000256" key="1">
    <source>
        <dbReference type="SAM" id="Phobius"/>
    </source>
</evidence>